<dbReference type="EMBL" id="LN885086">
    <property type="protein sequence ID" value="CUQ66817.1"/>
    <property type="molecule type" value="Genomic_DNA"/>
</dbReference>
<accession>A0A0S4KQU1</accession>
<gene>
    <name evidence="1" type="ORF">NITINOP_1842</name>
</gene>
<dbReference type="KEGG" id="nio:NITINOP_1842"/>
<proteinExistence type="predicted"/>
<name>A0A0S4KQU1_9BACT</name>
<evidence type="ECO:0000313" key="2">
    <source>
        <dbReference type="Proteomes" id="UP000066284"/>
    </source>
</evidence>
<protein>
    <submittedName>
        <fullName evidence="1">Uncharacterized protein</fullName>
    </submittedName>
</protein>
<keyword evidence="2" id="KW-1185">Reference proteome</keyword>
<reference evidence="2" key="1">
    <citation type="submission" date="2015-09" db="EMBL/GenBank/DDBJ databases">
        <authorList>
            <person name="Daims H."/>
        </authorList>
    </citation>
    <scope>NUCLEOTIDE SEQUENCE [LARGE SCALE GENOMIC DNA]</scope>
</reference>
<organism evidence="1 2">
    <name type="scientific">Candidatus Nitrospira inopinata</name>
    <dbReference type="NCBI Taxonomy" id="1715989"/>
    <lineage>
        <taxon>Bacteria</taxon>
        <taxon>Pseudomonadati</taxon>
        <taxon>Nitrospirota</taxon>
        <taxon>Nitrospiria</taxon>
        <taxon>Nitrospirales</taxon>
        <taxon>Nitrospiraceae</taxon>
        <taxon>Nitrospira</taxon>
    </lineage>
</organism>
<dbReference type="STRING" id="1715989.NITINOP_1842"/>
<dbReference type="Proteomes" id="UP000066284">
    <property type="component" value="Chromosome 1"/>
</dbReference>
<sequence>MQQVNVGAMQVDPASAFVLAEHGGSRLAQLIYQPNNEAEQDARP</sequence>
<evidence type="ECO:0000313" key="1">
    <source>
        <dbReference type="EMBL" id="CUQ66817.1"/>
    </source>
</evidence>
<dbReference type="AlphaFoldDB" id="A0A0S4KQU1"/>
<dbReference type="RefSeq" id="WP_269447212.1">
    <property type="nucleotide sequence ID" value="NZ_LN885086.1"/>
</dbReference>